<dbReference type="AlphaFoldDB" id="A0A4P9WCD7"/>
<dbReference type="GO" id="GO:1990115">
    <property type="term" value="P:RNA polymerase III assembly"/>
    <property type="evidence" value="ECO:0007669"/>
    <property type="project" value="TreeGrafter"/>
</dbReference>
<gene>
    <name evidence="2" type="ORF">BDK51DRAFT_17678</name>
</gene>
<dbReference type="InterPro" id="IPR004127">
    <property type="entry name" value="Prefoldin_subunit_alpha"/>
</dbReference>
<accession>A0A4P9WCD7</accession>
<keyword evidence="3" id="KW-1185">Reference proteome</keyword>
<dbReference type="SUPFAM" id="SSF46579">
    <property type="entry name" value="Prefoldin"/>
    <property type="match status" value="1"/>
</dbReference>
<dbReference type="OrthoDB" id="10267474at2759"/>
<dbReference type="PANTHER" id="PTHR12674:SF2">
    <property type="entry name" value="PREFOLDIN SUBUNIT 5"/>
    <property type="match status" value="1"/>
</dbReference>
<dbReference type="EMBL" id="KZ996196">
    <property type="protein sequence ID" value="RKO89263.1"/>
    <property type="molecule type" value="Genomic_DNA"/>
</dbReference>
<dbReference type="CDD" id="cd23157">
    <property type="entry name" value="Prefoldin_5"/>
    <property type="match status" value="1"/>
</dbReference>
<dbReference type="GO" id="GO:0016272">
    <property type="term" value="C:prefoldin complex"/>
    <property type="evidence" value="ECO:0007669"/>
    <property type="project" value="InterPro"/>
</dbReference>
<dbReference type="Gene3D" id="1.10.287.370">
    <property type="match status" value="1"/>
</dbReference>
<evidence type="ECO:0000313" key="3">
    <source>
        <dbReference type="Proteomes" id="UP000269721"/>
    </source>
</evidence>
<dbReference type="GO" id="GO:0006457">
    <property type="term" value="P:protein folding"/>
    <property type="evidence" value="ECO:0007669"/>
    <property type="project" value="InterPro"/>
</dbReference>
<reference evidence="3" key="1">
    <citation type="journal article" date="2018" name="Nat. Microbiol.">
        <title>Leveraging single-cell genomics to expand the fungal tree of life.</title>
        <authorList>
            <person name="Ahrendt S.R."/>
            <person name="Quandt C.A."/>
            <person name="Ciobanu D."/>
            <person name="Clum A."/>
            <person name="Salamov A."/>
            <person name="Andreopoulos B."/>
            <person name="Cheng J.F."/>
            <person name="Woyke T."/>
            <person name="Pelin A."/>
            <person name="Henrissat B."/>
            <person name="Reynolds N.K."/>
            <person name="Benny G.L."/>
            <person name="Smith M.E."/>
            <person name="James T.Y."/>
            <person name="Grigoriev I.V."/>
        </authorList>
    </citation>
    <scope>NUCLEOTIDE SEQUENCE [LARGE SCALE GENOMIC DNA]</scope>
</reference>
<dbReference type="Pfam" id="PF02996">
    <property type="entry name" value="Prefoldin"/>
    <property type="match status" value="1"/>
</dbReference>
<dbReference type="InterPro" id="IPR009053">
    <property type="entry name" value="Prefoldin"/>
</dbReference>
<evidence type="ECO:0000256" key="1">
    <source>
        <dbReference type="ARBA" id="ARBA00010048"/>
    </source>
</evidence>
<dbReference type="Proteomes" id="UP000269721">
    <property type="component" value="Unassembled WGS sequence"/>
</dbReference>
<dbReference type="GO" id="GO:1990113">
    <property type="term" value="P:RNA polymerase I assembly"/>
    <property type="evidence" value="ECO:0007669"/>
    <property type="project" value="TreeGrafter"/>
</dbReference>
<comment type="similarity">
    <text evidence="1">Belongs to the prefoldin subunit alpha family.</text>
</comment>
<evidence type="ECO:0000313" key="2">
    <source>
        <dbReference type="EMBL" id="RKO89263.1"/>
    </source>
</evidence>
<dbReference type="PANTHER" id="PTHR12674">
    <property type="entry name" value="PREFOLDIN SUBUNIT 5"/>
    <property type="match status" value="1"/>
</dbReference>
<name>A0A4P9WCD7_9FUNG</name>
<sequence>MAQAMNPMNIPLPQLRNFHSQLEEEIDNLANSFAQLKQVQSKYHECQLSLASISEKNKGDYGPVSPVLLILNSPQHLYVPGELSDVEKVLIDVGTGYYIEKVRVVGGWGAWVTGGGP</sequence>
<dbReference type="GO" id="GO:0005737">
    <property type="term" value="C:cytoplasm"/>
    <property type="evidence" value="ECO:0007669"/>
    <property type="project" value="TreeGrafter"/>
</dbReference>
<proteinExistence type="inferred from homology"/>
<dbReference type="GO" id="GO:1990114">
    <property type="term" value="P:RNA polymerase II core complex assembly"/>
    <property type="evidence" value="ECO:0007669"/>
    <property type="project" value="TreeGrafter"/>
</dbReference>
<dbReference type="InterPro" id="IPR011599">
    <property type="entry name" value="PFD_alpha_archaea"/>
</dbReference>
<organism evidence="2 3">
    <name type="scientific">Blyttiomyces helicus</name>
    <dbReference type="NCBI Taxonomy" id="388810"/>
    <lineage>
        <taxon>Eukaryota</taxon>
        <taxon>Fungi</taxon>
        <taxon>Fungi incertae sedis</taxon>
        <taxon>Chytridiomycota</taxon>
        <taxon>Chytridiomycota incertae sedis</taxon>
        <taxon>Chytridiomycetes</taxon>
        <taxon>Chytridiomycetes incertae sedis</taxon>
        <taxon>Blyttiomyces</taxon>
    </lineage>
</organism>
<protein>
    <recommendedName>
        <fullName evidence="4">Prefoldin</fullName>
    </recommendedName>
</protein>
<dbReference type="GO" id="GO:0051082">
    <property type="term" value="F:unfolded protein binding"/>
    <property type="evidence" value="ECO:0007669"/>
    <property type="project" value="InterPro"/>
</dbReference>
<evidence type="ECO:0008006" key="4">
    <source>
        <dbReference type="Google" id="ProtNLM"/>
    </source>
</evidence>